<dbReference type="GO" id="GO:0008270">
    <property type="term" value="F:zinc ion binding"/>
    <property type="evidence" value="ECO:0007669"/>
    <property type="project" value="UniProtKB-KW"/>
</dbReference>
<dbReference type="InterPro" id="IPR007527">
    <property type="entry name" value="Znf_SWIM"/>
</dbReference>
<reference evidence="3" key="2">
    <citation type="submission" date="2021-09" db="EMBL/GenBank/DDBJ databases">
        <authorList>
            <person name="Jia N."/>
            <person name="Wang J."/>
            <person name="Shi W."/>
            <person name="Du L."/>
            <person name="Sun Y."/>
            <person name="Zhan W."/>
            <person name="Jiang J."/>
            <person name="Wang Q."/>
            <person name="Zhang B."/>
            <person name="Ji P."/>
            <person name="Sakyi L.B."/>
            <person name="Cui X."/>
            <person name="Yuan T."/>
            <person name="Jiang B."/>
            <person name="Yang W."/>
            <person name="Lam T.T.-Y."/>
            <person name="Chang Q."/>
            <person name="Ding S."/>
            <person name="Wang X."/>
            <person name="Zhu J."/>
            <person name="Ruan X."/>
            <person name="Zhao L."/>
            <person name="Wei J."/>
            <person name="Que T."/>
            <person name="Du C."/>
            <person name="Cheng J."/>
            <person name="Dai P."/>
            <person name="Han X."/>
            <person name="Huang E."/>
            <person name="Gao Y."/>
            <person name="Liu J."/>
            <person name="Shao H."/>
            <person name="Ye R."/>
            <person name="Li L."/>
            <person name="Wei W."/>
            <person name="Wang X."/>
            <person name="Wang C."/>
            <person name="Huo Q."/>
            <person name="Li W."/>
            <person name="Guo W."/>
            <person name="Chen H."/>
            <person name="Chen S."/>
            <person name="Zhou L."/>
            <person name="Zhou L."/>
            <person name="Ni X."/>
            <person name="Tian J."/>
            <person name="Zhou Y."/>
            <person name="Sheng Y."/>
            <person name="Liu T."/>
            <person name="Pan Y."/>
            <person name="Xia L."/>
            <person name="Li J."/>
            <person name="Zhao F."/>
            <person name="Cao W."/>
        </authorList>
    </citation>
    <scope>NUCLEOTIDE SEQUENCE</scope>
    <source>
        <strain evidence="3">Rmic-2018</strain>
        <tissue evidence="3">Larvae</tissue>
    </source>
</reference>
<keyword evidence="4" id="KW-1185">Reference proteome</keyword>
<name>A0A9J6DT17_RHIMP</name>
<keyword evidence="1" id="KW-0862">Zinc</keyword>
<reference evidence="3" key="1">
    <citation type="journal article" date="2020" name="Cell">
        <title>Large-Scale Comparative Analyses of Tick Genomes Elucidate Their Genetic Diversity and Vector Capacities.</title>
        <authorList>
            <consortium name="Tick Genome and Microbiome Consortium (TIGMIC)"/>
            <person name="Jia N."/>
            <person name="Wang J."/>
            <person name="Shi W."/>
            <person name="Du L."/>
            <person name="Sun Y."/>
            <person name="Zhan W."/>
            <person name="Jiang J.F."/>
            <person name="Wang Q."/>
            <person name="Zhang B."/>
            <person name="Ji P."/>
            <person name="Bell-Sakyi L."/>
            <person name="Cui X.M."/>
            <person name="Yuan T.T."/>
            <person name="Jiang B.G."/>
            <person name="Yang W.F."/>
            <person name="Lam T.T."/>
            <person name="Chang Q.C."/>
            <person name="Ding S.J."/>
            <person name="Wang X.J."/>
            <person name="Zhu J.G."/>
            <person name="Ruan X.D."/>
            <person name="Zhao L."/>
            <person name="Wei J.T."/>
            <person name="Ye R.Z."/>
            <person name="Que T.C."/>
            <person name="Du C.H."/>
            <person name="Zhou Y.H."/>
            <person name="Cheng J.X."/>
            <person name="Dai P.F."/>
            <person name="Guo W.B."/>
            <person name="Han X.H."/>
            <person name="Huang E.J."/>
            <person name="Li L.F."/>
            <person name="Wei W."/>
            <person name="Gao Y.C."/>
            <person name="Liu J.Z."/>
            <person name="Shao H.Z."/>
            <person name="Wang X."/>
            <person name="Wang C.C."/>
            <person name="Yang T.C."/>
            <person name="Huo Q.B."/>
            <person name="Li W."/>
            <person name="Chen H.Y."/>
            <person name="Chen S.E."/>
            <person name="Zhou L.G."/>
            <person name="Ni X.B."/>
            <person name="Tian J.H."/>
            <person name="Sheng Y."/>
            <person name="Liu T."/>
            <person name="Pan Y.S."/>
            <person name="Xia L.Y."/>
            <person name="Li J."/>
            <person name="Zhao F."/>
            <person name="Cao W.C."/>
        </authorList>
    </citation>
    <scope>NUCLEOTIDE SEQUENCE</scope>
    <source>
        <strain evidence="3">Rmic-2018</strain>
    </source>
</reference>
<comment type="caution">
    <text evidence="3">The sequence shown here is derived from an EMBL/GenBank/DDBJ whole genome shotgun (WGS) entry which is preliminary data.</text>
</comment>
<dbReference type="Proteomes" id="UP000821866">
    <property type="component" value="Unassembled WGS sequence"/>
</dbReference>
<gene>
    <name evidence="3" type="ORF">HPB51_003995</name>
</gene>
<evidence type="ECO:0000256" key="1">
    <source>
        <dbReference type="PROSITE-ProRule" id="PRU00325"/>
    </source>
</evidence>
<keyword evidence="1" id="KW-0479">Metal-binding</keyword>
<evidence type="ECO:0000313" key="3">
    <source>
        <dbReference type="EMBL" id="KAH8025153.1"/>
    </source>
</evidence>
<dbReference type="PROSITE" id="PS50966">
    <property type="entry name" value="ZF_SWIM"/>
    <property type="match status" value="1"/>
</dbReference>
<keyword evidence="1" id="KW-0863">Zinc-finger</keyword>
<feature type="domain" description="SWIM-type" evidence="2">
    <location>
        <begin position="115"/>
        <end position="144"/>
    </location>
</feature>
<proteinExistence type="predicted"/>
<evidence type="ECO:0000259" key="2">
    <source>
        <dbReference type="PROSITE" id="PS50966"/>
    </source>
</evidence>
<protein>
    <recommendedName>
        <fullName evidence="2">SWIM-type domain-containing protein</fullName>
    </recommendedName>
</protein>
<dbReference type="AlphaFoldDB" id="A0A9J6DT17"/>
<sequence>MLRRSLRRTASYRYEKKVRLCGVDPFTLQAADYIVNVNLWPCVDAAYIREFLMLRMGFVTQPQLKSRKALDGHNFVTSGWLREPRVKQVAAESVTVMTQALNKPPVEVWILGKAYREILAAHCTCMVENREACSHIAALFFYVKCGVRAHEERSFTGGPNSWLPPAVRKLNVRPTAKMNLPSSAMKKRRIDTATSETCAR</sequence>
<evidence type="ECO:0000313" key="4">
    <source>
        <dbReference type="Proteomes" id="UP000821866"/>
    </source>
</evidence>
<dbReference type="PANTHER" id="PTHR47526:SF3">
    <property type="entry name" value="PHD-TYPE DOMAIN-CONTAINING PROTEIN"/>
    <property type="match status" value="1"/>
</dbReference>
<dbReference type="EMBL" id="JABSTU010000007">
    <property type="protein sequence ID" value="KAH8025153.1"/>
    <property type="molecule type" value="Genomic_DNA"/>
</dbReference>
<dbReference type="PANTHER" id="PTHR47526">
    <property type="entry name" value="ATP-DEPENDENT DNA HELICASE"/>
    <property type="match status" value="1"/>
</dbReference>
<accession>A0A9J6DT17</accession>
<organism evidence="3 4">
    <name type="scientific">Rhipicephalus microplus</name>
    <name type="common">Cattle tick</name>
    <name type="synonym">Boophilus microplus</name>
    <dbReference type="NCBI Taxonomy" id="6941"/>
    <lineage>
        <taxon>Eukaryota</taxon>
        <taxon>Metazoa</taxon>
        <taxon>Ecdysozoa</taxon>
        <taxon>Arthropoda</taxon>
        <taxon>Chelicerata</taxon>
        <taxon>Arachnida</taxon>
        <taxon>Acari</taxon>
        <taxon>Parasitiformes</taxon>
        <taxon>Ixodida</taxon>
        <taxon>Ixodoidea</taxon>
        <taxon>Ixodidae</taxon>
        <taxon>Rhipicephalinae</taxon>
        <taxon>Rhipicephalus</taxon>
        <taxon>Boophilus</taxon>
    </lineage>
</organism>